<reference evidence="1 2" key="1">
    <citation type="journal article" date="2022" name="New Phytol.">
        <title>Ecological generalism drives hyperdiversity of secondary metabolite gene clusters in xylarialean endophytes.</title>
        <authorList>
            <person name="Franco M.E.E."/>
            <person name="Wisecaver J.H."/>
            <person name="Arnold A.E."/>
            <person name="Ju Y.M."/>
            <person name="Slot J.C."/>
            <person name="Ahrendt S."/>
            <person name="Moore L.P."/>
            <person name="Eastman K.E."/>
            <person name="Scott K."/>
            <person name="Konkel Z."/>
            <person name="Mondo S.J."/>
            <person name="Kuo A."/>
            <person name="Hayes R.D."/>
            <person name="Haridas S."/>
            <person name="Andreopoulos B."/>
            <person name="Riley R."/>
            <person name="LaButti K."/>
            <person name="Pangilinan J."/>
            <person name="Lipzen A."/>
            <person name="Amirebrahimi M."/>
            <person name="Yan J."/>
            <person name="Adam C."/>
            <person name="Keymanesh K."/>
            <person name="Ng V."/>
            <person name="Louie K."/>
            <person name="Northen T."/>
            <person name="Drula E."/>
            <person name="Henrissat B."/>
            <person name="Hsieh H.M."/>
            <person name="Youens-Clark K."/>
            <person name="Lutzoni F."/>
            <person name="Miadlikowska J."/>
            <person name="Eastwood D.C."/>
            <person name="Hamelin R.C."/>
            <person name="Grigoriev I.V."/>
            <person name="U'Ren J.M."/>
        </authorList>
    </citation>
    <scope>NUCLEOTIDE SEQUENCE [LARGE SCALE GENOMIC DNA]</scope>
    <source>
        <strain evidence="1 2">CBS 119005</strain>
    </source>
</reference>
<name>A0ACB9YGD0_9PEZI</name>
<evidence type="ECO:0000313" key="2">
    <source>
        <dbReference type="Proteomes" id="UP001497700"/>
    </source>
</evidence>
<accession>A0ACB9YGD0</accession>
<keyword evidence="2" id="KW-1185">Reference proteome</keyword>
<sequence length="1240" mass="138558">MAENELSCETCGTEKSVVFCEGCNDYYCDECWPSRRAHRANTVGPTGIPHNKLDPKIVKKVQEWMAEPEDESDERKQHALDGDSVWFGLSKDDQGDPVLAEYRRIAILMMETSEGAPQKRYPGLVSFVGPTGAGKSSLIRLLLDAKGYDVVGGESPSIAMPVIGRKDQDVATSADVHLYVDPNTCNGARPILFADCEGFEGGERDPVAQAVSDDKGKELSNPRAIAGGGKNPISRIVHATKRALRWASRNSADYARTSKRQFAVTEMYPRIFHAFSDVIVFVLNNPNTLEDVAEKLLLWADKNHSASINLPSKPHAVIALNKSTSPTSGDRWSRYRATEDFFKSMDTQILKNKTFEAYANKWAKRNLPISSMQELFERYYSSVHVIRLPEKSRYQLLHEQRDALRGIIDDCCEKSLKRKNGLKMLPDVDQFQMYVSLAFDHFSETLNEPFDYVKASLKHRPPPETLADNVLEFLVLIAEKCKLESNIEQLFVRVTDLVASCIILDSARKQHFGGPQDWFGTKTSQHSTQSANEEGQVRPAAYQRPRQEESYKSLCKYVITEYYETRLCCTYNTPPRPHLFDQGFKCELKCRTHGEMHQQTGTLGRQKWMNGKFTSNDFHPKWFGWEERIRLKLLEMYQSSDWHGSGSSRETRTKVHGRTIHSFYTPLIGPGIFCNSVCLACLFNPAQYPLSCGHFICTECAKDFGRLEGATRIVIDCCPISGGSGVCDRVSGRSGVPTVIRLEPAHSGLRVLTLDGGGVRGIVELATLKAIEDRIGIPIQRFFDLVVGTSTGGIISLGFGHKQWSVDECIKQFQELATQAFTARHGQKYQGINYLELLFKKSRYETKPLVNALQSSLGSSPLFGSPEVNDTRPLKVAVIATSDSGTRPYVLSNYNVRRSLPPPSAKRRPVLEYTRHRPSDPKDELAVWQAARATSAAPGYFKPFAENNPQLMDGAILHNNPIKIAMEEARSIAVSGNLCETPDIVLSLGTGLQNKYNDQTDDAYRKTANIPSMTRNPKHQKVSFITILFTMVKNQIGLNLDAERRWETWYQQISDNPILADRSYRINPDLGVAPPLMDDVDKVTFMLQTVAGWANTNVEAKDKIGRVACTLVASSFYFERTGGPRKKQTSSLQLHGVIRCRLESPAELGALGKFLHSCLKPATFVSMSADHEDETWAIPIQEMVEDGTFEGVPVSIAIPDAETSTRIALILPGIVPGQQLFDISGFPRKLIRSDFSQGQI</sequence>
<organism evidence="1 2">
    <name type="scientific">Hypoxylon rubiginosum</name>
    <dbReference type="NCBI Taxonomy" id="110542"/>
    <lineage>
        <taxon>Eukaryota</taxon>
        <taxon>Fungi</taxon>
        <taxon>Dikarya</taxon>
        <taxon>Ascomycota</taxon>
        <taxon>Pezizomycotina</taxon>
        <taxon>Sordariomycetes</taxon>
        <taxon>Xylariomycetidae</taxon>
        <taxon>Xylariales</taxon>
        <taxon>Hypoxylaceae</taxon>
        <taxon>Hypoxylon</taxon>
    </lineage>
</organism>
<comment type="caution">
    <text evidence="1">The sequence shown here is derived from an EMBL/GenBank/DDBJ whole genome shotgun (WGS) entry which is preliminary data.</text>
</comment>
<gene>
    <name evidence="1" type="ORF">F4820DRAFT_227137</name>
</gene>
<dbReference type="EMBL" id="MU393726">
    <property type="protein sequence ID" value="KAI4858561.1"/>
    <property type="molecule type" value="Genomic_DNA"/>
</dbReference>
<evidence type="ECO:0000313" key="1">
    <source>
        <dbReference type="EMBL" id="KAI4858561.1"/>
    </source>
</evidence>
<protein>
    <submittedName>
        <fullName evidence="1">Uncharacterized protein</fullName>
    </submittedName>
</protein>
<dbReference type="Proteomes" id="UP001497700">
    <property type="component" value="Unassembled WGS sequence"/>
</dbReference>
<proteinExistence type="predicted"/>